<dbReference type="GO" id="GO:0008413">
    <property type="term" value="F:8-oxo-7,8-dihydroguanosine triphosphate pyrophosphatase activity"/>
    <property type="evidence" value="ECO:0007669"/>
    <property type="project" value="TreeGrafter"/>
</dbReference>
<dbReference type="Pfam" id="PF00293">
    <property type="entry name" value="NUDIX"/>
    <property type="match status" value="1"/>
</dbReference>
<evidence type="ECO:0000256" key="2">
    <source>
        <dbReference type="ARBA" id="ARBA00005582"/>
    </source>
</evidence>
<keyword evidence="5" id="KW-0479">Metal-binding</keyword>
<keyword evidence="6" id="KW-0227">DNA damage</keyword>
<comment type="catalytic activity">
    <reaction evidence="10">
        <text>8-oxo-dGTP + H2O = 8-oxo-dGMP + diphosphate + H(+)</text>
        <dbReference type="Rhea" id="RHEA:31575"/>
        <dbReference type="ChEBI" id="CHEBI:15377"/>
        <dbReference type="ChEBI" id="CHEBI:15378"/>
        <dbReference type="ChEBI" id="CHEBI:33019"/>
        <dbReference type="ChEBI" id="CHEBI:63224"/>
        <dbReference type="ChEBI" id="CHEBI:77896"/>
        <dbReference type="EC" id="3.6.1.55"/>
    </reaction>
</comment>
<evidence type="ECO:0000256" key="9">
    <source>
        <dbReference type="ARBA" id="ARBA00023204"/>
    </source>
</evidence>
<dbReference type="OrthoDB" id="9804442at2"/>
<keyword evidence="4" id="KW-0235">DNA replication</keyword>
<keyword evidence="7 12" id="KW-0378">Hydrolase</keyword>
<dbReference type="InterPro" id="IPR020476">
    <property type="entry name" value="Nudix_hydrolase"/>
</dbReference>
<reference evidence="13 14" key="1">
    <citation type="journal article" date="2016" name="Genome Announc.">
        <title>Complete Genome and Plasmid Sequences for Rhodococcus fascians D188 and Draft Sequences for Rhodococcus Isolates PBTS 1 and PBTS 2.</title>
        <authorList>
            <person name="Stamler R.A."/>
            <person name="Vereecke D."/>
            <person name="Zhang Y."/>
            <person name="Schilkey F."/>
            <person name="Devitt N."/>
            <person name="Randall J.J."/>
        </authorList>
    </citation>
    <scope>NUCLEOTIDE SEQUENCE [LARGE SCALE GENOMIC DNA]</scope>
    <source>
        <strain evidence="13 14">PBTS2</strain>
    </source>
</reference>
<keyword evidence="8" id="KW-0460">Magnesium</keyword>
<dbReference type="GO" id="GO:0035539">
    <property type="term" value="F:8-oxo-7,8-dihydrodeoxyguanosine triphosphate pyrophosphatase activity"/>
    <property type="evidence" value="ECO:0007669"/>
    <property type="project" value="UniProtKB-EC"/>
</dbReference>
<organism evidence="13 14">
    <name type="scientific">Rhodococcoides fascians</name>
    <name type="common">Rhodococcus fascians</name>
    <dbReference type="NCBI Taxonomy" id="1828"/>
    <lineage>
        <taxon>Bacteria</taxon>
        <taxon>Bacillati</taxon>
        <taxon>Actinomycetota</taxon>
        <taxon>Actinomycetes</taxon>
        <taxon>Mycobacteriales</taxon>
        <taxon>Nocardiaceae</taxon>
        <taxon>Rhodococcoides</taxon>
    </lineage>
</organism>
<dbReference type="InterPro" id="IPR000086">
    <property type="entry name" value="NUDIX_hydrolase_dom"/>
</dbReference>
<keyword evidence="9" id="KW-0234">DNA repair</keyword>
<evidence type="ECO:0000256" key="3">
    <source>
        <dbReference type="ARBA" id="ARBA00022457"/>
    </source>
</evidence>
<gene>
    <name evidence="13" type="primary">mutT2</name>
    <name evidence="13" type="ORF">A3Q41_00263</name>
</gene>
<dbReference type="AlphaFoldDB" id="A0A143QGS5"/>
<dbReference type="RefSeq" id="WP_032381364.1">
    <property type="nucleotide sequence ID" value="NZ_CP015220.1"/>
</dbReference>
<proteinExistence type="inferred from homology"/>
<dbReference type="PANTHER" id="PTHR47707">
    <property type="entry name" value="8-OXO-DGTP DIPHOSPHATASE"/>
    <property type="match status" value="1"/>
</dbReference>
<dbReference type="GO" id="GO:0044715">
    <property type="term" value="F:8-oxo-dGDP phosphatase activity"/>
    <property type="evidence" value="ECO:0007669"/>
    <property type="project" value="TreeGrafter"/>
</dbReference>
<evidence type="ECO:0000313" key="13">
    <source>
        <dbReference type="EMBL" id="AMY21587.1"/>
    </source>
</evidence>
<reference evidence="14" key="2">
    <citation type="submission" date="2016-04" db="EMBL/GenBank/DDBJ databases">
        <title>Complete Genome and Plasmid Sequences for Rhodococcus fascians D188 and Draft Sequences for Rhodococcus spp. Isolates PBTS 1 and PBTS 2.</title>
        <authorList>
            <person name="Stamer R."/>
            <person name="Vereecke D."/>
            <person name="Zhang Y."/>
            <person name="Schilkey F."/>
            <person name="Devitt N."/>
            <person name="Randall J."/>
        </authorList>
    </citation>
    <scope>NUCLEOTIDE SEQUENCE [LARGE SCALE GENOMIC DNA]</scope>
    <source>
        <strain evidence="14">PBTS2</strain>
    </source>
</reference>
<dbReference type="CDD" id="cd03425">
    <property type="entry name" value="NUDIX_MutT_NudA_like"/>
    <property type="match status" value="1"/>
</dbReference>
<dbReference type="GO" id="GO:0046872">
    <property type="term" value="F:metal ion binding"/>
    <property type="evidence" value="ECO:0007669"/>
    <property type="project" value="UniProtKB-KW"/>
</dbReference>
<dbReference type="PANTHER" id="PTHR47707:SF1">
    <property type="entry name" value="NUDIX HYDROLASE FAMILY PROTEIN"/>
    <property type="match status" value="1"/>
</dbReference>
<dbReference type="KEGG" id="rhs:A3Q41_00263"/>
<dbReference type="InterPro" id="IPR020084">
    <property type="entry name" value="NUDIX_hydrolase_CS"/>
</dbReference>
<dbReference type="PROSITE" id="PS00893">
    <property type="entry name" value="NUDIX_BOX"/>
    <property type="match status" value="1"/>
</dbReference>
<name>A0A143QGS5_RHOFA</name>
<evidence type="ECO:0000256" key="12">
    <source>
        <dbReference type="RuleBase" id="RU003476"/>
    </source>
</evidence>
<dbReference type="InterPro" id="IPR015797">
    <property type="entry name" value="NUDIX_hydrolase-like_dom_sf"/>
</dbReference>
<dbReference type="GO" id="GO:0044716">
    <property type="term" value="F:8-oxo-GDP phosphatase activity"/>
    <property type="evidence" value="ECO:0007669"/>
    <property type="project" value="TreeGrafter"/>
</dbReference>
<keyword evidence="14" id="KW-1185">Reference proteome</keyword>
<evidence type="ECO:0000256" key="10">
    <source>
        <dbReference type="ARBA" id="ARBA00035861"/>
    </source>
</evidence>
<evidence type="ECO:0000256" key="8">
    <source>
        <dbReference type="ARBA" id="ARBA00022842"/>
    </source>
</evidence>
<sequence length="141" mass="14895">MSGTPTAVVVAAALIDDGRLLLAQRTRPPELAGRWELPGGKVEPGESEDAALARELREELGVECSIGAALSGDVELSGGMVLRAYRASIVSGTPAPLEHSALRWVDAATLPTVDLVDADRLWLPDLQEILLTSPERSSDLS</sequence>
<dbReference type="InterPro" id="IPR047127">
    <property type="entry name" value="MutT-like"/>
</dbReference>
<comment type="cofactor">
    <cofactor evidence="1">
        <name>Mg(2+)</name>
        <dbReference type="ChEBI" id="CHEBI:18420"/>
    </cofactor>
</comment>
<evidence type="ECO:0000256" key="11">
    <source>
        <dbReference type="ARBA" id="ARBA00038905"/>
    </source>
</evidence>
<accession>A0A143QGS5</accession>
<comment type="similarity">
    <text evidence="2 12">Belongs to the Nudix hydrolase family.</text>
</comment>
<dbReference type="PRINTS" id="PR00502">
    <property type="entry name" value="NUDIXFAMILY"/>
</dbReference>
<dbReference type="EMBL" id="CP015220">
    <property type="protein sequence ID" value="AMY21587.1"/>
    <property type="molecule type" value="Genomic_DNA"/>
</dbReference>
<dbReference type="PROSITE" id="PS51462">
    <property type="entry name" value="NUDIX"/>
    <property type="match status" value="1"/>
</dbReference>
<evidence type="ECO:0000256" key="7">
    <source>
        <dbReference type="ARBA" id="ARBA00022801"/>
    </source>
</evidence>
<evidence type="ECO:0000256" key="5">
    <source>
        <dbReference type="ARBA" id="ARBA00022723"/>
    </source>
</evidence>
<dbReference type="Gene3D" id="3.90.79.10">
    <property type="entry name" value="Nucleoside Triphosphate Pyrophosphohydrolase"/>
    <property type="match status" value="1"/>
</dbReference>
<dbReference type="GO" id="GO:0006281">
    <property type="term" value="P:DNA repair"/>
    <property type="evidence" value="ECO:0007669"/>
    <property type="project" value="UniProtKB-KW"/>
</dbReference>
<protein>
    <recommendedName>
        <fullName evidence="11">8-oxo-dGTP diphosphatase</fullName>
        <ecNumber evidence="11">3.6.1.55</ecNumber>
    </recommendedName>
</protein>
<dbReference type="Proteomes" id="UP000076038">
    <property type="component" value="Chromosome"/>
</dbReference>
<dbReference type="SUPFAM" id="SSF55811">
    <property type="entry name" value="Nudix"/>
    <property type="match status" value="1"/>
</dbReference>
<evidence type="ECO:0000256" key="1">
    <source>
        <dbReference type="ARBA" id="ARBA00001946"/>
    </source>
</evidence>
<dbReference type="EC" id="3.6.1.55" evidence="11"/>
<evidence type="ECO:0000313" key="14">
    <source>
        <dbReference type="Proteomes" id="UP000076038"/>
    </source>
</evidence>
<evidence type="ECO:0000256" key="4">
    <source>
        <dbReference type="ARBA" id="ARBA00022705"/>
    </source>
</evidence>
<evidence type="ECO:0000256" key="6">
    <source>
        <dbReference type="ARBA" id="ARBA00022763"/>
    </source>
</evidence>
<keyword evidence="3" id="KW-0515">Mutator protein</keyword>
<dbReference type="PATRIC" id="fig|1653479.3.peg.262"/>
<dbReference type="GO" id="GO:0006260">
    <property type="term" value="P:DNA replication"/>
    <property type="evidence" value="ECO:0007669"/>
    <property type="project" value="UniProtKB-KW"/>
</dbReference>